<dbReference type="Ensembl" id="ENSDCDT00010019647.1">
    <property type="protein sequence ID" value="ENSDCDP00010018565.1"/>
    <property type="gene ID" value="ENSDCDG00010008400.1"/>
</dbReference>
<protein>
    <recommendedName>
        <fullName evidence="2">Ubiquitin-like domain-containing protein</fullName>
    </recommendedName>
</protein>
<sequence length="694" mass="79955">MSEAAEENVAGASLSSASDPHARPASPREPEQDADASDVGSSTATGERNECCIRPVKIMLMPDGHMMTVAFTIGLSTEELKKRFAAKLKVPPEVIQLHLDGTAVEDNQTLIDLGVQPHGTVQLEMTSSDPEKHPIRPVKHHTEYNMPDVITVRVQTGMDDFQDVVVEIERATQRKAFLGGYRHKMTKTEFHNAAVQTVPKRRPDKGVELFSRSTQTVKEKNQAQQCNIHTYTQTNRAGFHMSRAKDKLITPGPYVTADEQQSERLKAVLTLQTHWRRWQAKRLTDQLSLERKQRLDWMERERVRKKQEKEELVRAENHRKMNPQTKEDFALLYNALESWRKEQQERINATLTGPELKAALCELQEQEAQFIAAIDRHHTAAREKSHSRAVQDFLDKCAAPKRWRAFDGKTTQMDTPYTIRARALRDLYNRLNLPDLRKEERLEVLLALKDTVKENNCKLTKDIVELADREVDLSNRGVKKANLDGLRKRISTLFLQYIKNPTFNPEASKVLKVPQDPAHLKKVFFCHGCHRYLQPTDFGQADGTVLRCRRCSQLDVEARHREDFSHYKSILKQLHKTEAEFSHKAKIIYLMQEQDLHYLVCTVWGAHSAINACSDLRDLMLVRWDRLLEWSPWNCILLTKDEATAHLKVENTEQEYSTTFISNIKHKHMLARQYFSQNPAMAEYLNNVTSHHNG</sequence>
<dbReference type="GO" id="GO:0030317">
    <property type="term" value="P:flagellated sperm motility"/>
    <property type="evidence" value="ECO:0007669"/>
    <property type="project" value="TreeGrafter"/>
</dbReference>
<proteinExistence type="predicted"/>
<evidence type="ECO:0000313" key="3">
    <source>
        <dbReference type="Ensembl" id="ENSDCDP00010018565.1"/>
    </source>
</evidence>
<dbReference type="Proteomes" id="UP000694580">
    <property type="component" value="Chromosome 17"/>
</dbReference>
<dbReference type="CDD" id="cd17061">
    <property type="entry name" value="Ubl_IQUB"/>
    <property type="match status" value="1"/>
</dbReference>
<dbReference type="GO" id="GO:0060271">
    <property type="term" value="P:cilium assembly"/>
    <property type="evidence" value="ECO:0007669"/>
    <property type="project" value="TreeGrafter"/>
</dbReference>
<dbReference type="GeneTree" id="ENSGT00390000014326"/>
<reference evidence="3 4" key="1">
    <citation type="submission" date="2020-06" db="EMBL/GenBank/DDBJ databases">
        <authorList>
            <consortium name="Wellcome Sanger Institute Data Sharing"/>
        </authorList>
    </citation>
    <scope>NUCLEOTIDE SEQUENCE [LARGE SCALE GENOMIC DNA]</scope>
</reference>
<dbReference type="Pfam" id="PF25805">
    <property type="entry name" value="IQUB"/>
    <property type="match status" value="1"/>
</dbReference>
<dbReference type="PANTHER" id="PTHR21074">
    <property type="entry name" value="IQ AND UBIQUITIN-LIKE DOMAIN-CONTAINING PROTEIN"/>
    <property type="match status" value="1"/>
</dbReference>
<dbReference type="AlphaFoldDB" id="A0AAY4BCI2"/>
<name>A0AAY4BCI2_9TELE</name>
<dbReference type="SUPFAM" id="SSF54236">
    <property type="entry name" value="Ubiquitin-like"/>
    <property type="match status" value="1"/>
</dbReference>
<reference evidence="3" key="3">
    <citation type="submission" date="2025-09" db="UniProtKB">
        <authorList>
            <consortium name="Ensembl"/>
        </authorList>
    </citation>
    <scope>IDENTIFICATION</scope>
</reference>
<evidence type="ECO:0000313" key="4">
    <source>
        <dbReference type="Proteomes" id="UP000694580"/>
    </source>
</evidence>
<evidence type="ECO:0000259" key="2">
    <source>
        <dbReference type="PROSITE" id="PS50053"/>
    </source>
</evidence>
<dbReference type="InterPro" id="IPR029071">
    <property type="entry name" value="Ubiquitin-like_domsf"/>
</dbReference>
<gene>
    <name evidence="3" type="primary">IQUB</name>
</gene>
<organism evidence="3 4">
    <name type="scientific">Denticeps clupeoides</name>
    <name type="common">denticle herring</name>
    <dbReference type="NCBI Taxonomy" id="299321"/>
    <lineage>
        <taxon>Eukaryota</taxon>
        <taxon>Metazoa</taxon>
        <taxon>Chordata</taxon>
        <taxon>Craniata</taxon>
        <taxon>Vertebrata</taxon>
        <taxon>Euteleostomi</taxon>
        <taxon>Actinopterygii</taxon>
        <taxon>Neopterygii</taxon>
        <taxon>Teleostei</taxon>
        <taxon>Clupei</taxon>
        <taxon>Clupeiformes</taxon>
        <taxon>Denticipitoidei</taxon>
        <taxon>Denticipitidae</taxon>
        <taxon>Denticeps</taxon>
    </lineage>
</organism>
<evidence type="ECO:0000256" key="1">
    <source>
        <dbReference type="SAM" id="MobiDB-lite"/>
    </source>
</evidence>
<accession>A0AAY4BCI2</accession>
<dbReference type="Gene3D" id="3.10.20.90">
    <property type="entry name" value="Phosphatidylinositol 3-kinase Catalytic Subunit, Chain A, domain 1"/>
    <property type="match status" value="1"/>
</dbReference>
<feature type="region of interest" description="Disordered" evidence="1">
    <location>
        <begin position="1"/>
        <end position="48"/>
    </location>
</feature>
<dbReference type="GO" id="GO:0031514">
    <property type="term" value="C:motile cilium"/>
    <property type="evidence" value="ECO:0007669"/>
    <property type="project" value="TreeGrafter"/>
</dbReference>
<feature type="domain" description="Ubiquitin-like" evidence="2">
    <location>
        <begin position="54"/>
        <end position="130"/>
    </location>
</feature>
<dbReference type="PROSITE" id="PS50053">
    <property type="entry name" value="UBIQUITIN_2"/>
    <property type="match status" value="1"/>
</dbReference>
<dbReference type="InterPro" id="IPR000626">
    <property type="entry name" value="Ubiquitin-like_dom"/>
</dbReference>
<dbReference type="GO" id="GO:0001669">
    <property type="term" value="C:acrosomal vesicle"/>
    <property type="evidence" value="ECO:0007669"/>
    <property type="project" value="TreeGrafter"/>
</dbReference>
<dbReference type="InterPro" id="IPR037695">
    <property type="entry name" value="IQUB"/>
</dbReference>
<reference evidence="3" key="2">
    <citation type="submission" date="2025-08" db="UniProtKB">
        <authorList>
            <consortium name="Ensembl"/>
        </authorList>
    </citation>
    <scope>IDENTIFICATION</scope>
</reference>
<feature type="compositionally biased region" description="Basic and acidic residues" evidence="1">
    <location>
        <begin position="20"/>
        <end position="31"/>
    </location>
</feature>
<dbReference type="InterPro" id="IPR057887">
    <property type="entry name" value="IQUB_helical"/>
</dbReference>
<dbReference type="Pfam" id="PF00240">
    <property type="entry name" value="ubiquitin"/>
    <property type="match status" value="1"/>
</dbReference>
<dbReference type="PANTHER" id="PTHR21074:SF0">
    <property type="entry name" value="IQ AND UBIQUITIN-LIKE DOMAIN-CONTAINING PROTEIN"/>
    <property type="match status" value="1"/>
</dbReference>
<dbReference type="SMART" id="SM00213">
    <property type="entry name" value="UBQ"/>
    <property type="match status" value="1"/>
</dbReference>
<keyword evidence="4" id="KW-1185">Reference proteome</keyword>